<evidence type="ECO:0000259" key="1">
    <source>
        <dbReference type="Pfam" id="PF17892"/>
    </source>
</evidence>
<dbReference type="InterPro" id="IPR011049">
    <property type="entry name" value="Serralysin-like_metalloprot_C"/>
</dbReference>
<dbReference type="Pfam" id="PF17963">
    <property type="entry name" value="Big_9"/>
    <property type="match status" value="1"/>
</dbReference>
<dbReference type="InterPro" id="IPR047995">
    <property type="entry name" value="Choice_anch_K"/>
</dbReference>
<proteinExistence type="predicted"/>
<feature type="domain" description="Cadherin-like" evidence="1">
    <location>
        <begin position="1923"/>
        <end position="2005"/>
    </location>
</feature>
<dbReference type="InterPro" id="IPR038081">
    <property type="entry name" value="CalX-like_sf"/>
</dbReference>
<dbReference type="SUPFAM" id="SSF141072">
    <property type="entry name" value="CalX-like"/>
    <property type="match status" value="1"/>
</dbReference>
<feature type="domain" description="Cadherin-like" evidence="1">
    <location>
        <begin position="673"/>
        <end position="761"/>
    </location>
</feature>
<evidence type="ECO:0000313" key="2">
    <source>
        <dbReference type="EMBL" id="RBP78568.1"/>
    </source>
</evidence>
<dbReference type="Gene3D" id="2.60.40.2810">
    <property type="match status" value="3"/>
</dbReference>
<name>A0A366IXY1_9GAMM</name>
<dbReference type="EMBL" id="QNSE01000018">
    <property type="protein sequence ID" value="RBP78568.1"/>
    <property type="molecule type" value="Genomic_DNA"/>
</dbReference>
<sequence>VAGAEDTVLESDETFTLSVGGVESTGTIENDDTSLVNIGFGNGYAIEGSDVVVTMTLSAVSDIDVKVKVYTEFETADASDTGELTASYVDTDGVVQILAISEDGIIEIPAGITEVSLSVSTVDDSLVEGFETFTIHAEGVSGVSGTDTSTQLIVDNDLPALIVSISEDVNSDGYINANELSGDINVRVDLPDGVMVGQSIIVSDGDNSYSISVTSAVLSNGFVSQSFSAPDQGSTFSVTATLSDRYDNKSPETTVSAVVDTEVQSPAIDIAGDVNDNGIYSAAELGSDGTVTATISIPSDAVPGDKVTYKVGDNASVVVVLTTESIESGIQVEIAPDTTITATITDSAGNTSVEAEAESLSADISIATPSIRFESTGDDDVYNADELGDDGTITATISVAGSEVGDTLTYSVNGGGDVVVSVTQAIIDSGYVFEVSPGAEVTAILSDAAGNSSIEVSETAADADTSVEPPVITSVTDDSISSDYSKVTLHGTGEVGAVITLWVIANSTTDGNDTQTGSYEELTSVTTTVSSDGTWTLDVSDLSGSPVNDNEFFKVTQTDAAGNVSGDSNVVHYWHGDWTTIDSETGDDFVLLGSGNDTINVNADDASDSLNVDGGAGHDKAVFSAALSDMQSVTLDEDGNVIIVDNQGDTNTFIDFESFSFDGVVYTKEDLFAPHAEDDAASTTEDSAAITINVLENDSNVSGDVLTVTEATVPENQGTVVIVDGHLEFTPAENFNGIATIKYTVSDGHGGTDTAEVSVDVDAVNDAPVAAADTVTTDEDTVITIDVLANDKDVDGDILVITDALVPEEQGTVEIVNGKLQFTPAENFNGDATISYTISDGNGGTDSAEVKVTVESVNDAPVINASSGQGQGDEDSVGIDVTLSASDVDGTVASFVIKSLPVHGTLFIDGVEVTSTDTTVSATDGNASLTFVPDTDWSDNNGDAPVTFEYVAVDNSGEVSAGGTATINVTPVTDVPTVVLTLEPTTTTTLYSVDLSNVLDGLEEPVGNPAGFTVTAYNANNEAVDISIKDSGTPTGFGVTGVASNGSSTEIGKQEKLLVELDKPASSATFKLAWLNNTDETAVYTVKYNDGTSATYTVDGNSSEGGHDGIGSDITVNAPEGKSIVAVEFSTPMSGDRVETSDYLLHSVSYESSAMNYTVDITATPTDTDHSENITELTVTTPEGTSLSGAEKLGTENGVTTWKVSLNSGGFTNNIEIDSETGAVTVKGLILSVSDDFDGVLTVTATATANDPGAVDASGSATWENTAPEIVVDSASESVVVSEKGLSGDDSETVSSASATGIFNISDVDSDDVLTVSLVAPTEVMKSGGVTLIWTTDSNGDLVAKAGDTEIIRVALTDTDGQHGYIVTLSGPVDHADVAQEDTASINFGIDVNDGFVTTTESISVVIEDSEPVAVNDEASITVQRETFEVTNIVANWNTPVGGGNINIFDGDSTRHGGGLDDNDSGLDQIRWGDPADSSNLQSGYGFIDNDAALNGQFELNEDIILGTFTHYNYPVYEGGAISSASMDVAFKVKDNNGDDEEVSLNIEFSHNETTNTWDPEASKDIVTVGNTSVEFDWEGESYTLQVVGFKDANDPNSPVITSIHTAENAATSYELVVRIVEGSGYSLPEETGNVFDDNGLGADELSEDGAISVVGVMSGDTVTLTDGNVGQSIIGEYGNLVLNSDGSYVYEVTSSASNIPADATETFAYLIQDSDGSTSSANLTINVGTNTNPQAQDDGASSALFAGLVGEYYGTDSQINDINDFKALIENKDPDATFNAANINYGHGSGGVASSTHLQTFLGSDASTLSSDPSDNTDGGIYLEGYVYLEAGNYNFKVTADDGYQITIDDDIVAEFDHNQSSNTATHETFTVTESGYHAIDMIWWDQGGDYVFQPTLSSDGGETYFVLDASILSSTGEMPFTTLSEQGLEISVDSLLVNDTDADGDTLTMTSISNVQNGYAYMDSAGVIHFTPLQGFVGIATFDYSISDGKGGSDTATASISVTADGVLPTVSVSVSATNSLNIWGGFTVEADVIDNVTHQFVNYSTWRSFNDADDEVSISGNVTAWVDVKDGNNSVYIGGDISAYHGGVSGGTGNDEIYVKGSTNYASDYYQSSIQTGAGDDKVTIGVNSSGHIDLGSGDDELFIGNDSSGSISTGSGHDEVYIGDDVKGYINAGDGNDKLIVKGDVSRVSIELGSGNDFIVIEGQVTGNSWTHYGSWIDGGTGTDSIVLKGYTIAQYNLDVDNIKTRVVNFENIMLSDGVVKGDSSAFNSYSAAAFSYNVAVEIDNTNSTTESSIVTLFGIPLTASLTLAGEPLVAKADGSYDIEVTSNQGSIDDLIIYSDLELPDLDITSVVSFNSESSDVIGASPNEDNLLGLADDSYIIGTDINDTIIGGLGDDVLFGGDDQVIDTLTGGAGNDIFILNDTGDLSNIDIITDFNAAEDALDLTDLLVGIDGSPDKDADADAITEFLSQHVKVTAGNVKVDGEDVATFVDETSSFDSNNDGFVNNSDSVKIIYNNEEYNINIDG</sequence>
<dbReference type="NCBIfam" id="NF012211">
    <property type="entry name" value="tand_rpt_95"/>
    <property type="match status" value="3"/>
</dbReference>
<dbReference type="Pfam" id="PF17892">
    <property type="entry name" value="Cadherin_5"/>
    <property type="match status" value="2"/>
</dbReference>
<dbReference type="Gene3D" id="2.60.40.10">
    <property type="entry name" value="Immunoglobulins"/>
    <property type="match status" value="1"/>
</dbReference>
<comment type="caution">
    <text evidence="2">The sequence shown here is derived from an EMBL/GenBank/DDBJ whole genome shotgun (WGS) entry which is preliminary data.</text>
</comment>
<protein>
    <recommendedName>
        <fullName evidence="1">Cadherin-like domain-containing protein</fullName>
    </recommendedName>
</protein>
<dbReference type="PROSITE" id="PS00018">
    <property type="entry name" value="EF_HAND_1"/>
    <property type="match status" value="1"/>
</dbReference>
<accession>A0A366IXY1</accession>
<dbReference type="InterPro" id="IPR049531">
    <property type="entry name" value="AFP_rpt"/>
</dbReference>
<dbReference type="SUPFAM" id="SSF51120">
    <property type="entry name" value="beta-Roll"/>
    <property type="match status" value="1"/>
</dbReference>
<dbReference type="PRINTS" id="PR00313">
    <property type="entry name" value="CABNDNGRPT"/>
</dbReference>
<dbReference type="NCBIfam" id="NF038131">
    <property type="entry name" value="choice_anch_K"/>
    <property type="match status" value="1"/>
</dbReference>
<dbReference type="Gene3D" id="2.160.20.160">
    <property type="match status" value="1"/>
</dbReference>
<dbReference type="Gene3D" id="2.60.40.2030">
    <property type="match status" value="1"/>
</dbReference>
<dbReference type="Pfam" id="PF18815">
    <property type="entry name" value="AFP_2"/>
    <property type="match status" value="1"/>
</dbReference>
<gene>
    <name evidence="2" type="ORF">DFP80_1186</name>
</gene>
<reference evidence="2 3" key="1">
    <citation type="submission" date="2018-06" db="EMBL/GenBank/DDBJ databases">
        <title>Genomic Encyclopedia of Type Strains, Phase III (KMG-III): the genomes of soil and plant-associated and newly described type strains.</title>
        <authorList>
            <person name="Whitman W."/>
        </authorList>
    </citation>
    <scope>NUCLEOTIDE SEQUENCE [LARGE SCALE GENOMIC DNA]</scope>
    <source>
        <strain evidence="2 3">CECT 7377</strain>
    </source>
</reference>
<dbReference type="InterPro" id="IPR013783">
    <property type="entry name" value="Ig-like_fold"/>
</dbReference>
<organism evidence="2 3">
    <name type="scientific">Marinomonas rhizomae</name>
    <dbReference type="NCBI Taxonomy" id="491948"/>
    <lineage>
        <taxon>Bacteria</taxon>
        <taxon>Pseudomonadati</taxon>
        <taxon>Pseudomonadota</taxon>
        <taxon>Gammaproteobacteria</taxon>
        <taxon>Oceanospirillales</taxon>
        <taxon>Oceanospirillaceae</taxon>
        <taxon>Marinomonas</taxon>
    </lineage>
</organism>
<dbReference type="InterPro" id="IPR041690">
    <property type="entry name" value="Cadherin_5"/>
</dbReference>
<feature type="non-terminal residue" evidence="2">
    <location>
        <position position="1"/>
    </location>
</feature>
<dbReference type="Proteomes" id="UP000252792">
    <property type="component" value="Unassembled WGS sequence"/>
</dbReference>
<evidence type="ECO:0000313" key="3">
    <source>
        <dbReference type="Proteomes" id="UP000252792"/>
    </source>
</evidence>
<keyword evidence="3" id="KW-1185">Reference proteome</keyword>
<dbReference type="InterPro" id="IPR018247">
    <property type="entry name" value="EF_Hand_1_Ca_BS"/>
</dbReference>